<evidence type="ECO:0000256" key="1">
    <source>
        <dbReference type="SAM" id="Coils"/>
    </source>
</evidence>
<keyword evidence="1" id="KW-0175">Coiled coil</keyword>
<evidence type="ECO:0000313" key="4">
    <source>
        <dbReference type="Proteomes" id="UP000541347"/>
    </source>
</evidence>
<comment type="caution">
    <text evidence="3">The sequence shown here is derived from an EMBL/GenBank/DDBJ whole genome shotgun (WGS) entry which is preliminary data.</text>
</comment>
<dbReference type="EMBL" id="JAABLP010000001">
    <property type="protein sequence ID" value="NBN62094.1"/>
    <property type="molecule type" value="Genomic_DNA"/>
</dbReference>
<accession>A0ABW9ZCB6</accession>
<feature type="region of interest" description="Disordered" evidence="2">
    <location>
        <begin position="127"/>
        <end position="233"/>
    </location>
</feature>
<dbReference type="RefSeq" id="WP_161672767.1">
    <property type="nucleotide sequence ID" value="NZ_JAABLP010000001.1"/>
</dbReference>
<proteinExistence type="predicted"/>
<evidence type="ECO:0000256" key="2">
    <source>
        <dbReference type="SAM" id="MobiDB-lite"/>
    </source>
</evidence>
<protein>
    <recommendedName>
        <fullName evidence="5">SPOR domain-containing protein</fullName>
    </recommendedName>
</protein>
<dbReference type="Proteomes" id="UP000541347">
    <property type="component" value="Unassembled WGS sequence"/>
</dbReference>
<feature type="compositionally biased region" description="Low complexity" evidence="2">
    <location>
        <begin position="133"/>
        <end position="148"/>
    </location>
</feature>
<feature type="compositionally biased region" description="Low complexity" evidence="2">
    <location>
        <begin position="166"/>
        <end position="182"/>
    </location>
</feature>
<keyword evidence="4" id="KW-1185">Reference proteome</keyword>
<reference evidence="3 4" key="1">
    <citation type="submission" date="2020-01" db="EMBL/GenBank/DDBJ databases">
        <authorList>
            <person name="Peng S.Y."/>
            <person name="Li J."/>
            <person name="Wang M."/>
            <person name="Wang L."/>
            <person name="Wang C.Q."/>
            <person name="Wang J.R."/>
        </authorList>
    </citation>
    <scope>NUCLEOTIDE SEQUENCE [LARGE SCALE GENOMIC DNA]</scope>
    <source>
        <strain evidence="3 4">XCT-34</strain>
    </source>
</reference>
<sequence>MLRSRYVVAGWGFAAVLFGVVGVSAVHFAPPPDIEANARAYAGLPLPATGSGPVGPTGSIVADNETVTFGIMPSTGGMANAEAMRLLEEQVTTLRKELVALRRRAEMLAEQASQQSARLAAIETGSPAGVTEAGSRVPAPAAPRSPGADMPAGMPGVQAQGTGGQSVPSRAVAVPSPRPAAVETVPAPETGHKTGQEAAATRAQSRTTAESQSQSQNQSQAQAPVTTAAPMRPNPEAMTVEADSARAAPPATPVRIVALPAAAGPAPEATASIPRNDPMPPELTRDLASAMVIRPADAAGRLLGSSDVIGRSDFAIEIGRYASRAEADAAWLSFRDAHAERMADLRALTAPVDNGETAGGQGVRLLAGPFGNAAAAAVACLRLSEVGSTACRPTFFVGEPLETD</sequence>
<gene>
    <name evidence="3" type="ORF">GWI71_00205</name>
</gene>
<feature type="compositionally biased region" description="Low complexity" evidence="2">
    <location>
        <begin position="196"/>
        <end position="223"/>
    </location>
</feature>
<organism evidence="3 4">
    <name type="scientific">Pannonibacter tanglangensis</name>
    <dbReference type="NCBI Taxonomy" id="2750084"/>
    <lineage>
        <taxon>Bacteria</taxon>
        <taxon>Pseudomonadati</taxon>
        <taxon>Pseudomonadota</taxon>
        <taxon>Alphaproteobacteria</taxon>
        <taxon>Hyphomicrobiales</taxon>
        <taxon>Stappiaceae</taxon>
        <taxon>Pannonibacter</taxon>
    </lineage>
</organism>
<name>A0ABW9ZCB6_9HYPH</name>
<evidence type="ECO:0008006" key="5">
    <source>
        <dbReference type="Google" id="ProtNLM"/>
    </source>
</evidence>
<evidence type="ECO:0000313" key="3">
    <source>
        <dbReference type="EMBL" id="NBN62094.1"/>
    </source>
</evidence>
<feature type="coiled-coil region" evidence="1">
    <location>
        <begin position="84"/>
        <end position="118"/>
    </location>
</feature>